<accession>A0AC61MMV7</accession>
<keyword evidence="2" id="KW-1185">Reference proteome</keyword>
<proteinExistence type="predicted"/>
<evidence type="ECO:0000313" key="2">
    <source>
        <dbReference type="Proteomes" id="UP000595814"/>
    </source>
</evidence>
<gene>
    <name evidence="1" type="ORF">JFY71_06275</name>
</gene>
<dbReference type="EMBL" id="CP066744">
    <property type="protein sequence ID" value="QQK06951.1"/>
    <property type="molecule type" value="Genomic_DNA"/>
</dbReference>
<sequence>MMKNKWSLWEILNKYKISIPIIQRDYVQGLSSKKLNTETGRNIDKIRENFIKDIYDVTVEENNLSLDFIYGYVRNDEIGNQIFIPLDGQQRLTTLYLLHLYLAWKEGQLENEDVASKFLKFEYEVRSSSKEFCRQVINIKDIEFQKDITSIISKIKNKKWYRTEWDNDKTISSMLNMLEAIHDKFKNIDERVFEKLIDIKNPNIYFQFIDIKDLEQDDDLYIKLNVRGKPLTSFENFKASLEEKISTLLNDKRLGEVKMKMDNAWTDLFWKYSKKDIKKLDEYMLNFFEAVLYCNFIIKTEEIIKKQDIFIYLDYINEETIDRIDKFLDKLINKEEKKFTKYTNLYCEDNDLMLVIRKEGNLEYSDYLKFFTFFLGISDENLSLRKNEENLYQWLRVVNNLIENHIYNKEEDFIRSLKSIKKLYTDLDEVSYDILKLFLKQNYKVEGFFGSQVEEEKIKSYLIKLNKDWQYLIEKVENNSYLKGNIGFILEMSGIEFNMQIKKESLNRFIDYSYKINYLFNESGLSNNQMLFRRAMLAKGDYLLQSGKNKCFCTNDFHRDRSWKRLFRDKKIEELQLVLDEIDTSKEIEKETTNSLEKIINDFRDKADRNDWRYEFIDEPEMFKYCGNNLLIRMNMSKYNPFLLLSSTQTNGYCYEKESLYLYLYLKKQDTKILKNITFMNYSPTQGAETRKYFTIKKEDEEFIITHYNNNWEIYKSKSIDGELENFIFAREIKDKSIFSTKDREELYNHLINL</sequence>
<protein>
    <submittedName>
        <fullName evidence="1">DUF262 domain-containing protein</fullName>
    </submittedName>
</protein>
<dbReference type="Proteomes" id="UP000595814">
    <property type="component" value="Chromosome"/>
</dbReference>
<reference evidence="1 2" key="1">
    <citation type="journal article" date="2022" name="Int. J. Syst. Evol. Microbiol.">
        <title>Miniphocaeibacter halophilus sp. nov., an ammonium-tolerant acetate-producing bacterium isolated from a biogas system.</title>
        <authorList>
            <person name="Schnurer A."/>
            <person name="Singh A."/>
            <person name="Bi S."/>
            <person name="Qiao W."/>
            <person name="Westerholm M."/>
        </authorList>
    </citation>
    <scope>NUCLEOTIDE SEQUENCE [LARGE SCALE GENOMIC DNA]</scope>
    <source>
        <strain evidence="1 2">AMB_01</strain>
    </source>
</reference>
<organism evidence="1 2">
    <name type="scientific">Miniphocaeibacter halophilus</name>
    <dbReference type="NCBI Taxonomy" id="2931922"/>
    <lineage>
        <taxon>Bacteria</taxon>
        <taxon>Bacillati</taxon>
        <taxon>Bacillota</taxon>
        <taxon>Tissierellia</taxon>
        <taxon>Tissierellales</taxon>
        <taxon>Peptoniphilaceae</taxon>
        <taxon>Miniphocaeibacter</taxon>
    </lineage>
</organism>
<name>A0AC61MMV7_9FIRM</name>
<evidence type="ECO:0000313" key="1">
    <source>
        <dbReference type="EMBL" id="QQK06951.1"/>
    </source>
</evidence>